<dbReference type="Pfam" id="PF06293">
    <property type="entry name" value="Kdo"/>
    <property type="match status" value="1"/>
</dbReference>
<dbReference type="PROSITE" id="PS50011">
    <property type="entry name" value="PROTEIN_KINASE_DOM"/>
    <property type="match status" value="1"/>
</dbReference>
<comment type="similarity">
    <text evidence="1">Belongs to the protein kinase superfamily. BUD32 family.</text>
</comment>
<evidence type="ECO:0000256" key="9">
    <source>
        <dbReference type="ARBA" id="ARBA00047899"/>
    </source>
</evidence>
<proteinExistence type="inferred from homology"/>
<dbReference type="InterPro" id="IPR000719">
    <property type="entry name" value="Prot_kinase_dom"/>
</dbReference>
<dbReference type="InParanoid" id="A0A1V9Y372"/>
<dbReference type="PANTHER" id="PTHR12209:SF0">
    <property type="entry name" value="EKC_KEOPS COMPLEX SUBUNIT TP53RK"/>
    <property type="match status" value="1"/>
</dbReference>
<evidence type="ECO:0000256" key="8">
    <source>
        <dbReference type="ARBA" id="ARBA00022840"/>
    </source>
</evidence>
<dbReference type="GO" id="GO:0005524">
    <property type="term" value="F:ATP binding"/>
    <property type="evidence" value="ECO:0007669"/>
    <property type="project" value="UniProtKB-KW"/>
</dbReference>
<dbReference type="STRING" id="418985.A0A1V9Y372"/>
<dbReference type="GO" id="GO:0004674">
    <property type="term" value="F:protein serine/threonine kinase activity"/>
    <property type="evidence" value="ECO:0007669"/>
    <property type="project" value="UniProtKB-KW"/>
</dbReference>
<dbReference type="InterPro" id="IPR008266">
    <property type="entry name" value="Tyr_kinase_AS"/>
</dbReference>
<evidence type="ECO:0000256" key="1">
    <source>
        <dbReference type="ARBA" id="ARBA00010630"/>
    </source>
</evidence>
<evidence type="ECO:0000256" key="3">
    <source>
        <dbReference type="ARBA" id="ARBA00022527"/>
    </source>
</evidence>
<keyword evidence="6" id="KW-0547">Nucleotide-binding</keyword>
<dbReference type="InterPro" id="IPR011009">
    <property type="entry name" value="Kinase-like_dom_sf"/>
</dbReference>
<keyword evidence="3" id="KW-0723">Serine/threonine-protein kinase</keyword>
<evidence type="ECO:0000313" key="13">
    <source>
        <dbReference type="Proteomes" id="UP000192247"/>
    </source>
</evidence>
<dbReference type="AlphaFoldDB" id="A0A1V9Y372"/>
<reference evidence="12 13" key="1">
    <citation type="journal article" date="2017" name="Gigascience">
        <title>Draft genome of the honey bee ectoparasitic mite, Tropilaelaps mercedesae, is shaped by the parasitic life history.</title>
        <authorList>
            <person name="Dong X."/>
            <person name="Armstrong S.D."/>
            <person name="Xia D."/>
            <person name="Makepeace B.L."/>
            <person name="Darby A.C."/>
            <person name="Kadowaki T."/>
        </authorList>
    </citation>
    <scope>NUCLEOTIDE SEQUENCE [LARGE SCALE GENOMIC DNA]</scope>
    <source>
        <strain evidence="12">Wuxi-XJTLU</strain>
    </source>
</reference>
<dbReference type="PANTHER" id="PTHR12209">
    <property type="entry name" value="NON-SPECIFIC SERINE/THREONINE PROTEIN KINASE"/>
    <property type="match status" value="1"/>
</dbReference>
<gene>
    <name evidence="12" type="ORF">BIW11_05225</name>
</gene>
<comment type="caution">
    <text evidence="12">The sequence shown here is derived from an EMBL/GenBank/DDBJ whole genome shotgun (WGS) entry which is preliminary data.</text>
</comment>
<dbReference type="EC" id="2.7.11.1" evidence="2"/>
<dbReference type="Gene3D" id="1.10.510.10">
    <property type="entry name" value="Transferase(Phosphotransferase) domain 1"/>
    <property type="match status" value="1"/>
</dbReference>
<dbReference type="Proteomes" id="UP000192247">
    <property type="component" value="Unassembled WGS sequence"/>
</dbReference>
<keyword evidence="13" id="KW-1185">Reference proteome</keyword>
<dbReference type="GO" id="GO:0005829">
    <property type="term" value="C:cytosol"/>
    <property type="evidence" value="ECO:0007669"/>
    <property type="project" value="TreeGrafter"/>
</dbReference>
<dbReference type="SUPFAM" id="SSF56112">
    <property type="entry name" value="Protein kinase-like (PK-like)"/>
    <property type="match status" value="1"/>
</dbReference>
<dbReference type="GO" id="GO:0005634">
    <property type="term" value="C:nucleus"/>
    <property type="evidence" value="ECO:0007669"/>
    <property type="project" value="TreeGrafter"/>
</dbReference>
<dbReference type="InterPro" id="IPR022495">
    <property type="entry name" value="Bud32"/>
</dbReference>
<dbReference type="GO" id="GO:0008033">
    <property type="term" value="P:tRNA processing"/>
    <property type="evidence" value="ECO:0007669"/>
    <property type="project" value="UniProtKB-KW"/>
</dbReference>
<evidence type="ECO:0000259" key="11">
    <source>
        <dbReference type="PROSITE" id="PS50011"/>
    </source>
</evidence>
<dbReference type="PROSITE" id="PS00109">
    <property type="entry name" value="PROTEIN_KINASE_TYR"/>
    <property type="match status" value="1"/>
</dbReference>
<dbReference type="FunFam" id="3.30.200.20:FF:000201">
    <property type="entry name" value="TP53-regulating kinase isoform X1"/>
    <property type="match status" value="1"/>
</dbReference>
<evidence type="ECO:0000313" key="12">
    <source>
        <dbReference type="EMBL" id="OQR80189.1"/>
    </source>
</evidence>
<feature type="domain" description="Protein kinase" evidence="11">
    <location>
        <begin position="2"/>
        <end position="186"/>
    </location>
</feature>
<evidence type="ECO:0000256" key="5">
    <source>
        <dbReference type="ARBA" id="ARBA00022694"/>
    </source>
</evidence>
<organism evidence="12 13">
    <name type="scientific">Tropilaelaps mercedesae</name>
    <dbReference type="NCBI Taxonomy" id="418985"/>
    <lineage>
        <taxon>Eukaryota</taxon>
        <taxon>Metazoa</taxon>
        <taxon>Ecdysozoa</taxon>
        <taxon>Arthropoda</taxon>
        <taxon>Chelicerata</taxon>
        <taxon>Arachnida</taxon>
        <taxon>Acari</taxon>
        <taxon>Parasitiformes</taxon>
        <taxon>Mesostigmata</taxon>
        <taxon>Gamasina</taxon>
        <taxon>Dermanyssoidea</taxon>
        <taxon>Laelapidae</taxon>
        <taxon>Tropilaelaps</taxon>
    </lineage>
</organism>
<evidence type="ECO:0000256" key="10">
    <source>
        <dbReference type="ARBA" id="ARBA00048679"/>
    </source>
</evidence>
<keyword evidence="5" id="KW-0819">tRNA processing</keyword>
<evidence type="ECO:0000256" key="6">
    <source>
        <dbReference type="ARBA" id="ARBA00022741"/>
    </source>
</evidence>
<evidence type="ECO:0000256" key="4">
    <source>
        <dbReference type="ARBA" id="ARBA00022679"/>
    </source>
</evidence>
<accession>A0A1V9Y372</accession>
<comment type="catalytic activity">
    <reaction evidence="10">
        <text>L-seryl-[protein] + ATP = O-phospho-L-seryl-[protein] + ADP + H(+)</text>
        <dbReference type="Rhea" id="RHEA:17989"/>
        <dbReference type="Rhea" id="RHEA-COMP:9863"/>
        <dbReference type="Rhea" id="RHEA-COMP:11604"/>
        <dbReference type="ChEBI" id="CHEBI:15378"/>
        <dbReference type="ChEBI" id="CHEBI:29999"/>
        <dbReference type="ChEBI" id="CHEBI:30616"/>
        <dbReference type="ChEBI" id="CHEBI:83421"/>
        <dbReference type="ChEBI" id="CHEBI:456216"/>
        <dbReference type="EC" id="2.7.11.1"/>
    </reaction>
</comment>
<dbReference type="OrthoDB" id="3399at2759"/>
<dbReference type="GO" id="GO:0070525">
    <property type="term" value="P:tRNA threonylcarbamoyladenosine metabolic process"/>
    <property type="evidence" value="ECO:0007669"/>
    <property type="project" value="TreeGrafter"/>
</dbReference>
<evidence type="ECO:0000256" key="2">
    <source>
        <dbReference type="ARBA" id="ARBA00012513"/>
    </source>
</evidence>
<name>A0A1V9Y372_9ACAR</name>
<comment type="catalytic activity">
    <reaction evidence="9">
        <text>L-threonyl-[protein] + ATP = O-phospho-L-threonyl-[protein] + ADP + H(+)</text>
        <dbReference type="Rhea" id="RHEA:46608"/>
        <dbReference type="Rhea" id="RHEA-COMP:11060"/>
        <dbReference type="Rhea" id="RHEA-COMP:11605"/>
        <dbReference type="ChEBI" id="CHEBI:15378"/>
        <dbReference type="ChEBI" id="CHEBI:30013"/>
        <dbReference type="ChEBI" id="CHEBI:30616"/>
        <dbReference type="ChEBI" id="CHEBI:61977"/>
        <dbReference type="ChEBI" id="CHEBI:456216"/>
        <dbReference type="EC" id="2.7.11.1"/>
    </reaction>
</comment>
<keyword evidence="7 12" id="KW-0418">Kinase</keyword>
<evidence type="ECO:0000256" key="7">
    <source>
        <dbReference type="ARBA" id="ARBA00022777"/>
    </source>
</evidence>
<dbReference type="NCBIfam" id="TIGR03724">
    <property type="entry name" value="arch_bud32"/>
    <property type="match status" value="1"/>
</dbReference>
<keyword evidence="8" id="KW-0067">ATP-binding</keyword>
<dbReference type="Gene3D" id="3.30.200.20">
    <property type="entry name" value="Phosphorylase Kinase, domain 1"/>
    <property type="match status" value="1"/>
</dbReference>
<keyword evidence="4" id="KW-0808">Transferase</keyword>
<dbReference type="EMBL" id="MNPL01000246">
    <property type="protein sequence ID" value="OQR80189.1"/>
    <property type="molecule type" value="Genomic_DNA"/>
</dbReference>
<sequence>MSLHDSLLTQGAEAKIYEGHFCGRPAIFKRRFIKTYRLPQLDENLTKERMKNEARTLLRCRQAGVKVPALYHCDLYKRTLVIEKLPGIPLKEHLKHLECRVEHEAIDKLLNKVGEIIGLMHNNNIIHGDLTTSNFIVLPSDRPTLSELAVIDLGLSTVSEKPEEKAVDLYVLERAFISTHPLLEKK</sequence>
<dbReference type="GO" id="GO:0000408">
    <property type="term" value="C:EKC/KEOPS complex"/>
    <property type="evidence" value="ECO:0007669"/>
    <property type="project" value="TreeGrafter"/>
</dbReference>
<dbReference type="FunCoup" id="A0A1V9Y372">
    <property type="interactions" value="726"/>
</dbReference>
<protein>
    <recommendedName>
        <fullName evidence="2">non-specific serine/threonine protein kinase</fullName>
        <ecNumber evidence="2">2.7.11.1</ecNumber>
    </recommendedName>
</protein>